<dbReference type="STRING" id="1212765.MHLP_02770"/>
<proteinExistence type="predicted"/>
<keyword evidence="2" id="KW-1185">Reference proteome</keyword>
<evidence type="ECO:0000313" key="2">
    <source>
        <dbReference type="Proteomes" id="UP000006502"/>
    </source>
</evidence>
<dbReference type="KEGG" id="mhl:MHLP_02770"/>
<dbReference type="EMBL" id="CP003731">
    <property type="protein sequence ID" value="AFO52134.1"/>
    <property type="molecule type" value="Genomic_DNA"/>
</dbReference>
<organism evidence="1 2">
    <name type="scientific">Mycoplasma haematolamae (strain Purdue)</name>
    <dbReference type="NCBI Taxonomy" id="1212765"/>
    <lineage>
        <taxon>Bacteria</taxon>
        <taxon>Bacillati</taxon>
        <taxon>Mycoplasmatota</taxon>
        <taxon>Mollicutes</taxon>
        <taxon>Mycoplasmataceae</taxon>
        <taxon>Mycoplasma</taxon>
    </lineage>
</organism>
<dbReference type="Proteomes" id="UP000006502">
    <property type="component" value="Chromosome"/>
</dbReference>
<protein>
    <submittedName>
        <fullName evidence="1">Uncharacterized protein</fullName>
    </submittedName>
</protein>
<evidence type="ECO:0000313" key="1">
    <source>
        <dbReference type="EMBL" id="AFO52134.1"/>
    </source>
</evidence>
<dbReference type="AlphaFoldDB" id="I7CJT8"/>
<reference evidence="2" key="2">
    <citation type="submission" date="2012-07" db="EMBL/GenBank/DDBJ databases">
        <title>Complete genome sequence of 'Candidatus Mycoplasma haemolamae'.</title>
        <authorList>
            <person name="Guimaraes A.M.S."/>
            <person name="Toth B."/>
            <person name="Santos A.P."/>
            <person name="Nascimento N.C."/>
            <person name="Sojka J.E."/>
            <person name="Messick J.B."/>
        </authorList>
    </citation>
    <scope>NUCLEOTIDE SEQUENCE [LARGE SCALE GENOMIC DNA]</scope>
    <source>
        <strain evidence="2">Purdue</strain>
    </source>
</reference>
<gene>
    <name evidence="1" type="ordered locus">MHLP_02770</name>
</gene>
<dbReference type="HOGENOM" id="CLU_1914742_0_0_14"/>
<name>I7CJT8_MYCHA</name>
<sequence length="132" mass="15103">MCWITWSRYCLWSWRLWNVWSRFGWGGHKELKLRRYSTTTGTQVSESDQEIPYTEATVLLSDNAWSLLEKTYTNGTVVLSQSKTPENIVCIAPAHQSGNSPATYSLGASDFPGQTDLRHLRLCNSYESYANK</sequence>
<accession>I7CJT8</accession>
<reference evidence="1 2" key="1">
    <citation type="journal article" date="2012" name="J. Bacteriol.">
        <title>Genome Sequence of "Candidatus Mycoplasma haemolamae" Strain Purdue, a Red Blood Cell Pathogen of Alpacas (Vicugna pacos) and Llamas (Lama glama).</title>
        <authorList>
            <person name="Guimaraes A.M."/>
            <person name="Toth B."/>
            <person name="Santos A.P."/>
            <person name="do Nascimento N.C."/>
            <person name="Kritchevsky J.E."/>
            <person name="Messick J.B."/>
        </authorList>
    </citation>
    <scope>NUCLEOTIDE SEQUENCE [LARGE SCALE GENOMIC DNA]</scope>
    <source>
        <strain evidence="1 2">Purdue</strain>
    </source>
</reference>